<sequence>MRHRSTVLQRHPKLVIAMIVGGALTVLLGITEAVLQRLYVARGEGFLGQHERYVQLRENTPSTRMANYQTVEGERREFVLHTDASGYIMPSDVHTAPDVKIVFLGGSTTECLLVSEEARFPARTGRLLEQGTGLKVNTYNAGRSASNSLHSLNVLLNKAAGMKPHLAVMMHNVNDLGFLMANGSYWSETAPEHIRIIRKFEANASGQETLGSLARRLKNSLIPYTWLAVRSAMARVERDFAPATLLSEGETQDLDIPEQVRADQLAPQELSIVADFARAQRTFVSLTRALGIRPVLMTQARADVIPANANRADMALLTRHAVLHAYLNQVIRDVGAETGVRVIDLERFVKKHPDRRRFFYDSVHYGDVGSLAVADLITNDLAAEIAEMRTSRTQ</sequence>
<dbReference type="AlphaFoldDB" id="A0A7C9UWM5"/>
<keyword evidence="1" id="KW-0812">Transmembrane</keyword>
<dbReference type="Proteomes" id="UP000480684">
    <property type="component" value="Unassembled WGS sequence"/>
</dbReference>
<accession>A0A7C9UWM5</accession>
<gene>
    <name evidence="2" type="ORF">G4223_00175</name>
</gene>
<dbReference type="EMBL" id="JAAIYP010000001">
    <property type="protein sequence ID" value="NFV78531.1"/>
    <property type="molecule type" value="Genomic_DNA"/>
</dbReference>
<keyword evidence="3" id="KW-1185">Reference proteome</keyword>
<feature type="transmembrane region" description="Helical" evidence="1">
    <location>
        <begin position="12"/>
        <end position="30"/>
    </location>
</feature>
<evidence type="ECO:0000256" key="1">
    <source>
        <dbReference type="SAM" id="Phobius"/>
    </source>
</evidence>
<dbReference type="InterPro" id="IPR036514">
    <property type="entry name" value="SGNH_hydro_sf"/>
</dbReference>
<reference evidence="2 3" key="1">
    <citation type="submission" date="2020-02" db="EMBL/GenBank/DDBJ databases">
        <authorList>
            <person name="Dziuba M."/>
            <person name="Kuznetsov B."/>
            <person name="Mardanov A."/>
            <person name="Ravin N."/>
            <person name="Grouzdev D."/>
        </authorList>
    </citation>
    <scope>NUCLEOTIDE SEQUENCE [LARGE SCALE GENOMIC DNA]</scope>
    <source>
        <strain evidence="2 3">SpK</strain>
    </source>
</reference>
<keyword evidence="1" id="KW-1133">Transmembrane helix</keyword>
<keyword evidence="1" id="KW-0472">Membrane</keyword>
<evidence type="ECO:0000313" key="3">
    <source>
        <dbReference type="Proteomes" id="UP000480684"/>
    </source>
</evidence>
<dbReference type="Gene3D" id="3.40.50.1110">
    <property type="entry name" value="SGNH hydrolase"/>
    <property type="match status" value="1"/>
</dbReference>
<evidence type="ECO:0000313" key="2">
    <source>
        <dbReference type="EMBL" id="NFV78531.1"/>
    </source>
</evidence>
<organism evidence="2 3">
    <name type="scientific">Magnetospirillum aberrantis SpK</name>
    <dbReference type="NCBI Taxonomy" id="908842"/>
    <lineage>
        <taxon>Bacteria</taxon>
        <taxon>Pseudomonadati</taxon>
        <taxon>Pseudomonadota</taxon>
        <taxon>Alphaproteobacteria</taxon>
        <taxon>Rhodospirillales</taxon>
        <taxon>Rhodospirillaceae</taxon>
        <taxon>Magnetospirillum</taxon>
    </lineage>
</organism>
<dbReference type="GO" id="GO:0016788">
    <property type="term" value="F:hydrolase activity, acting on ester bonds"/>
    <property type="evidence" value="ECO:0007669"/>
    <property type="project" value="UniProtKB-ARBA"/>
</dbReference>
<comment type="caution">
    <text evidence="2">The sequence shown here is derived from an EMBL/GenBank/DDBJ whole genome shotgun (WGS) entry which is preliminary data.</text>
</comment>
<dbReference type="SUPFAM" id="SSF52266">
    <property type="entry name" value="SGNH hydrolase"/>
    <property type="match status" value="1"/>
</dbReference>
<protein>
    <submittedName>
        <fullName evidence="2">Uncharacterized protein</fullName>
    </submittedName>
</protein>
<name>A0A7C9UWM5_9PROT</name>
<dbReference type="RefSeq" id="WP_163673539.1">
    <property type="nucleotide sequence ID" value="NZ_JAAIYP010000001.1"/>
</dbReference>
<proteinExistence type="predicted"/>